<dbReference type="WBParaSite" id="ACRNAN_scaffold4081.g23376.t1">
    <property type="protein sequence ID" value="ACRNAN_scaffold4081.g23376.t1"/>
    <property type="gene ID" value="ACRNAN_scaffold4081.g23376"/>
</dbReference>
<accession>A0A914DVB4</accession>
<sequence length="78" mass="8906">MAQILEKNSNNSNLRLSFLSSDLIKNSYSILLSRKIIALKGSHDLRINTSELLKIKEKLYTYSNNLETADTVLIHSRL</sequence>
<evidence type="ECO:0000313" key="1">
    <source>
        <dbReference type="Proteomes" id="UP000887540"/>
    </source>
</evidence>
<reference evidence="2" key="1">
    <citation type="submission" date="2022-11" db="UniProtKB">
        <authorList>
            <consortium name="WormBaseParasite"/>
        </authorList>
    </citation>
    <scope>IDENTIFICATION</scope>
</reference>
<proteinExistence type="predicted"/>
<name>A0A914DVB4_9BILA</name>
<dbReference type="Proteomes" id="UP000887540">
    <property type="component" value="Unplaced"/>
</dbReference>
<organism evidence="1 2">
    <name type="scientific">Acrobeloides nanus</name>
    <dbReference type="NCBI Taxonomy" id="290746"/>
    <lineage>
        <taxon>Eukaryota</taxon>
        <taxon>Metazoa</taxon>
        <taxon>Ecdysozoa</taxon>
        <taxon>Nematoda</taxon>
        <taxon>Chromadorea</taxon>
        <taxon>Rhabditida</taxon>
        <taxon>Tylenchina</taxon>
        <taxon>Cephalobomorpha</taxon>
        <taxon>Cephaloboidea</taxon>
        <taxon>Cephalobidae</taxon>
        <taxon>Acrobeloides</taxon>
    </lineage>
</organism>
<dbReference type="AlphaFoldDB" id="A0A914DVB4"/>
<keyword evidence="1" id="KW-1185">Reference proteome</keyword>
<protein>
    <submittedName>
        <fullName evidence="2">Uncharacterized protein</fullName>
    </submittedName>
</protein>
<evidence type="ECO:0000313" key="2">
    <source>
        <dbReference type="WBParaSite" id="ACRNAN_scaffold4081.g23376.t1"/>
    </source>
</evidence>